<dbReference type="PANTHER" id="PTHR45919">
    <property type="entry name" value="GDP-MAN:MAN(3)GLCNAC(2)-PP-DOL ALPHA-1,2-MANNOSYLTRANSFERASE"/>
    <property type="match status" value="1"/>
</dbReference>
<comment type="caution">
    <text evidence="1">The sequence shown here is derived from an EMBL/GenBank/DDBJ whole genome shotgun (WGS) entry which is preliminary data.</text>
</comment>
<gene>
    <name evidence="1" type="ORF">F2Q70_00024710</name>
</gene>
<proteinExistence type="predicted"/>
<accession>A0A8S9L998</accession>
<organism evidence="1">
    <name type="scientific">Brassica cretica</name>
    <name type="common">Mustard</name>
    <dbReference type="NCBI Taxonomy" id="69181"/>
    <lineage>
        <taxon>Eukaryota</taxon>
        <taxon>Viridiplantae</taxon>
        <taxon>Streptophyta</taxon>
        <taxon>Embryophyta</taxon>
        <taxon>Tracheophyta</taxon>
        <taxon>Spermatophyta</taxon>
        <taxon>Magnoliopsida</taxon>
        <taxon>eudicotyledons</taxon>
        <taxon>Gunneridae</taxon>
        <taxon>Pentapetalae</taxon>
        <taxon>rosids</taxon>
        <taxon>malvids</taxon>
        <taxon>Brassicales</taxon>
        <taxon>Brassicaceae</taxon>
        <taxon>Brassiceae</taxon>
        <taxon>Brassica</taxon>
    </lineage>
</organism>
<reference evidence="1" key="1">
    <citation type="submission" date="2019-12" db="EMBL/GenBank/DDBJ databases">
        <title>Genome sequencing and annotation of Brassica cretica.</title>
        <authorList>
            <person name="Studholme D.J."/>
            <person name="Sarris P.F."/>
        </authorList>
    </citation>
    <scope>NUCLEOTIDE SEQUENCE</scope>
    <source>
        <strain evidence="1">PFS-102/07</strain>
        <tissue evidence="1">Leaf</tissue>
    </source>
</reference>
<sequence>MRETKEADGKAKSFKRSHSLSLSLLRSLSHLSSLPLQPPHTLLLPLRHTIFNTTHNSAGPKMDIVLEEEGQRTGFLAETVEEYAEAIVEVVKMSETERLKMAEYARKRARRFSEQQFSEDFKTAIRPVFTCAVK</sequence>
<evidence type="ECO:0000313" key="1">
    <source>
        <dbReference type="EMBL" id="KAF2602143.1"/>
    </source>
</evidence>
<dbReference type="PANTHER" id="PTHR45919:SF1">
    <property type="entry name" value="GDP-MAN:MAN(3)GLCNAC(2)-PP-DOL ALPHA-1,2-MANNOSYLTRANSFERASE"/>
    <property type="match status" value="1"/>
</dbReference>
<dbReference type="InterPro" id="IPR038013">
    <property type="entry name" value="ALG11"/>
</dbReference>
<dbReference type="Gene3D" id="3.40.50.2000">
    <property type="entry name" value="Glycogen Phosphorylase B"/>
    <property type="match status" value="1"/>
</dbReference>
<dbReference type="GO" id="GO:0005789">
    <property type="term" value="C:endoplasmic reticulum membrane"/>
    <property type="evidence" value="ECO:0007669"/>
    <property type="project" value="TreeGrafter"/>
</dbReference>
<dbReference type="GO" id="GO:0004377">
    <property type="term" value="F:GDP-Man:Man(3)GlcNAc(2)-PP-Dol alpha-1,2-mannosyltransferase activity"/>
    <property type="evidence" value="ECO:0007669"/>
    <property type="project" value="InterPro"/>
</dbReference>
<protein>
    <submittedName>
        <fullName evidence="1">Uncharacterized protein</fullName>
    </submittedName>
</protein>
<dbReference type="GO" id="GO:0006487">
    <property type="term" value="P:protein N-linked glycosylation"/>
    <property type="evidence" value="ECO:0007669"/>
    <property type="project" value="TreeGrafter"/>
</dbReference>
<dbReference type="SUPFAM" id="SSF53756">
    <property type="entry name" value="UDP-Glycosyltransferase/glycogen phosphorylase"/>
    <property type="match status" value="1"/>
</dbReference>
<dbReference type="EMBL" id="QGKY02000094">
    <property type="protein sequence ID" value="KAF2602143.1"/>
    <property type="molecule type" value="Genomic_DNA"/>
</dbReference>
<name>A0A8S9L998_BRACR</name>
<dbReference type="AlphaFoldDB" id="A0A8S9L998"/>